<comment type="pathway">
    <text evidence="3">Cofactor biosynthesis; coenzyme A biosynthesis; CoA from (R)-pantothenate: step 2/5.</text>
</comment>
<evidence type="ECO:0000259" key="5">
    <source>
        <dbReference type="Pfam" id="PF02441"/>
    </source>
</evidence>
<feature type="region of interest" description="Phosphopantothenoylcysteine decarboxylase" evidence="3">
    <location>
        <begin position="1"/>
        <end position="248"/>
    </location>
</feature>
<dbReference type="SUPFAM" id="SSF102645">
    <property type="entry name" value="CoaB-like"/>
    <property type="match status" value="1"/>
</dbReference>
<comment type="catalytic activity">
    <reaction evidence="3">
        <text>(R)-4'-phosphopantothenate + L-cysteine + CTP = N-[(R)-4-phosphopantothenoyl]-L-cysteine + CMP + diphosphate + H(+)</text>
        <dbReference type="Rhea" id="RHEA:19397"/>
        <dbReference type="ChEBI" id="CHEBI:10986"/>
        <dbReference type="ChEBI" id="CHEBI:15378"/>
        <dbReference type="ChEBI" id="CHEBI:33019"/>
        <dbReference type="ChEBI" id="CHEBI:35235"/>
        <dbReference type="ChEBI" id="CHEBI:37563"/>
        <dbReference type="ChEBI" id="CHEBI:59458"/>
        <dbReference type="ChEBI" id="CHEBI:60377"/>
        <dbReference type="EC" id="6.3.2.5"/>
    </reaction>
</comment>
<proteinExistence type="inferred from homology"/>
<accession>A0ABY3W4M3</accession>
<keyword evidence="3" id="KW-0479">Metal-binding</keyword>
<evidence type="ECO:0000313" key="7">
    <source>
        <dbReference type="EMBL" id="UNK44351.1"/>
    </source>
</evidence>
<comment type="cofactor">
    <cofactor evidence="3">
        <name>Mg(2+)</name>
        <dbReference type="ChEBI" id="CHEBI:18420"/>
    </cofactor>
</comment>
<keyword evidence="1 3" id="KW-0210">Decarboxylase</keyword>
<feature type="binding site" evidence="3">
    <location>
        <position position="347"/>
    </location>
    <ligand>
        <name>CTP</name>
        <dbReference type="ChEBI" id="CHEBI:37563"/>
    </ligand>
</feature>
<comment type="similarity">
    <text evidence="3">In the C-terminal section; belongs to the PPC synthetase family.</text>
</comment>
<dbReference type="InterPro" id="IPR007085">
    <property type="entry name" value="DNA/pantothenate-metab_flavo_C"/>
</dbReference>
<evidence type="ECO:0000256" key="3">
    <source>
        <dbReference type="HAMAP-Rule" id="MF_02225"/>
    </source>
</evidence>
<feature type="binding site" evidence="3">
    <location>
        <position position="404"/>
    </location>
    <ligand>
        <name>CTP</name>
        <dbReference type="ChEBI" id="CHEBI:37563"/>
    </ligand>
</feature>
<keyword evidence="3" id="KW-0285">Flavoprotein</keyword>
<dbReference type="Pfam" id="PF02441">
    <property type="entry name" value="Flavoprotein"/>
    <property type="match status" value="1"/>
</dbReference>
<feature type="compositionally biased region" description="Polar residues" evidence="4">
    <location>
        <begin position="209"/>
        <end position="220"/>
    </location>
</feature>
<dbReference type="PANTHER" id="PTHR14359">
    <property type="entry name" value="HOMO-OLIGOMERIC FLAVIN CONTAINING CYS DECARBOXYLASE FAMILY"/>
    <property type="match status" value="1"/>
</dbReference>
<evidence type="ECO:0000259" key="6">
    <source>
        <dbReference type="Pfam" id="PF04127"/>
    </source>
</evidence>
<dbReference type="Gene3D" id="3.40.50.10300">
    <property type="entry name" value="CoaB-like"/>
    <property type="match status" value="1"/>
</dbReference>
<feature type="binding site" evidence="3">
    <location>
        <position position="337"/>
    </location>
    <ligand>
        <name>CTP</name>
        <dbReference type="ChEBI" id="CHEBI:37563"/>
    </ligand>
</feature>
<keyword evidence="2 3" id="KW-0456">Lyase</keyword>
<evidence type="ECO:0000256" key="2">
    <source>
        <dbReference type="ARBA" id="ARBA00023239"/>
    </source>
</evidence>
<dbReference type="InterPro" id="IPR005252">
    <property type="entry name" value="CoaBC"/>
</dbReference>
<dbReference type="HAMAP" id="MF_02225">
    <property type="entry name" value="CoaBC"/>
    <property type="match status" value="1"/>
</dbReference>
<dbReference type="RefSeq" id="WP_241912860.1">
    <property type="nucleotide sequence ID" value="NZ_CP093326.1"/>
</dbReference>
<protein>
    <recommendedName>
        <fullName evidence="3">Coenzyme A biosynthesis bifunctional protein CoaBC</fullName>
    </recommendedName>
    <alternativeName>
        <fullName evidence="3">DNA/pantothenate metabolism flavoprotein</fullName>
    </alternativeName>
    <alternativeName>
        <fullName evidence="3">Phosphopantothenoylcysteine synthetase/decarboxylase</fullName>
        <shortName evidence="3">PPCS-PPCDC</shortName>
    </alternativeName>
    <domain>
        <recommendedName>
            <fullName evidence="3">Phosphopantothenoylcysteine decarboxylase</fullName>
            <shortName evidence="3">PPC decarboxylase</shortName>
            <shortName evidence="3">PPC-DC</shortName>
            <ecNumber evidence="3">4.1.1.36</ecNumber>
        </recommendedName>
        <alternativeName>
            <fullName evidence="3">CoaC</fullName>
        </alternativeName>
    </domain>
    <domain>
        <recommendedName>
            <fullName evidence="3">Phosphopantothenate--cysteine ligase</fullName>
            <ecNumber evidence="3">6.3.2.5</ecNumber>
        </recommendedName>
        <alternativeName>
            <fullName evidence="3">CoaB</fullName>
        </alternativeName>
        <alternativeName>
            <fullName evidence="3">Phosphopantothenoylcysteine synthetase</fullName>
            <shortName evidence="3">PPC synthetase</shortName>
            <shortName evidence="3">PPC-S</shortName>
        </alternativeName>
    </domain>
</protein>
<dbReference type="InterPro" id="IPR035929">
    <property type="entry name" value="CoaB-like_sf"/>
</dbReference>
<keyword evidence="3" id="KW-0460">Magnesium</keyword>
<evidence type="ECO:0000256" key="1">
    <source>
        <dbReference type="ARBA" id="ARBA00022793"/>
    </source>
</evidence>
<evidence type="ECO:0000313" key="8">
    <source>
        <dbReference type="Proteomes" id="UP000829069"/>
    </source>
</evidence>
<evidence type="ECO:0000256" key="4">
    <source>
        <dbReference type="SAM" id="MobiDB-lite"/>
    </source>
</evidence>
<comment type="catalytic activity">
    <reaction evidence="3">
        <text>N-[(R)-4-phosphopantothenoyl]-L-cysteine + H(+) = (R)-4'-phosphopantetheine + CO2</text>
        <dbReference type="Rhea" id="RHEA:16793"/>
        <dbReference type="ChEBI" id="CHEBI:15378"/>
        <dbReference type="ChEBI" id="CHEBI:16526"/>
        <dbReference type="ChEBI" id="CHEBI:59458"/>
        <dbReference type="ChEBI" id="CHEBI:61723"/>
        <dbReference type="EC" id="4.1.1.36"/>
    </reaction>
</comment>
<keyword evidence="3" id="KW-0288">FMN</keyword>
<keyword evidence="8" id="KW-1185">Reference proteome</keyword>
<feature type="binding site" evidence="3">
    <location>
        <position position="408"/>
    </location>
    <ligand>
        <name>CTP</name>
        <dbReference type="ChEBI" id="CHEBI:37563"/>
    </ligand>
</feature>
<keyword evidence="3" id="KW-0436">Ligase</keyword>
<gene>
    <name evidence="3" type="primary">coaBC</name>
    <name evidence="7" type="ORF">MNQ99_10050</name>
</gene>
<comment type="similarity">
    <text evidence="3">In the N-terminal section; belongs to the HFCD (homo-oligomeric flavin containing Cys decarboxylase) superfamily.</text>
</comment>
<feature type="domain" description="Flavoprotein" evidence="5">
    <location>
        <begin position="1"/>
        <end position="169"/>
    </location>
</feature>
<feature type="domain" description="DNA/pantothenate metabolism flavoprotein C-terminal" evidence="6">
    <location>
        <begin position="244"/>
        <end position="461"/>
    </location>
</feature>
<sequence length="465" mass="48156">MRIILGVGGGIAAYKSASLLRLFKEAGHHVTVIPTDAAEKFVGRATWEALSGNPVSNSVFDDVESVNHVRLGQEADLVVVCPATADLLARAAAGLAGDLLTNTLLVATAPVVFVPAMHTEMWMHPATVANVATLRSRGSTVMDPAVGRLTGKDTGPGRLPEPADIYDFITGSLADGTLQQRPTAEPGSAAQRTPVPETSLEAAVPETSPEASVPQTSAPGTSVPGFSVAETAVTGQIASEPGPLAGKRVLITAGGTREPLDPVRFLGNRSSGKQGIALARAAAAAGAEVELIAAHIEVAIPDGIKSSSVETALDLREATLEAAARSDVVIMAAAVADFRPAEVTDSKIKKRDDAADPVITLVRNPDILVEVVQQRGTDGTPLIVGFAAETGDDRGNVLDYALSKLERKGCDLLVLNRVGRHLVFGQDETEITVLARSGAEPQSHRGSKDSAAATVIERIVAELSG</sequence>
<dbReference type="Gene3D" id="3.40.50.1950">
    <property type="entry name" value="Flavin prenyltransferase-like"/>
    <property type="match status" value="1"/>
</dbReference>
<dbReference type="EC" id="4.1.1.36" evidence="3"/>
<reference evidence="7 8" key="1">
    <citation type="submission" date="2022-03" db="EMBL/GenBank/DDBJ databases">
        <title>Isotopic signatures of nitrous oxide derived from detoxification processes.</title>
        <authorList>
            <person name="Behrendt U."/>
            <person name="Buchen C."/>
            <person name="Well R."/>
            <person name="Ulrich A."/>
            <person name="Rohe L."/>
            <person name="Kolb S."/>
            <person name="Schloter M."/>
            <person name="Horn M.A."/>
            <person name="Augustin J."/>
        </authorList>
    </citation>
    <scope>NUCLEOTIDE SEQUENCE [LARGE SCALE GENOMIC DNA]</scope>
    <source>
        <strain evidence="7 8">S4-C24</strain>
    </source>
</reference>
<dbReference type="SUPFAM" id="SSF52507">
    <property type="entry name" value="Homo-oligomeric flavin-containing Cys decarboxylases, HFCD"/>
    <property type="match status" value="1"/>
</dbReference>
<dbReference type="InterPro" id="IPR036551">
    <property type="entry name" value="Flavin_trans-like"/>
</dbReference>
<dbReference type="PANTHER" id="PTHR14359:SF6">
    <property type="entry name" value="PHOSPHOPANTOTHENOYLCYSTEINE DECARBOXYLASE"/>
    <property type="match status" value="1"/>
</dbReference>
<feature type="region of interest" description="Disordered" evidence="4">
    <location>
        <begin position="177"/>
        <end position="222"/>
    </location>
</feature>
<keyword evidence="3" id="KW-0511">Multifunctional enzyme</keyword>
<comment type="pathway">
    <text evidence="3">Cofactor biosynthesis; coenzyme A biosynthesis; CoA from (R)-pantothenate: step 3/5.</text>
</comment>
<organism evidence="7 8">
    <name type="scientific">Arthrobacter sulfonylureivorans</name>
    <dbReference type="NCBI Taxonomy" id="2486855"/>
    <lineage>
        <taxon>Bacteria</taxon>
        <taxon>Bacillati</taxon>
        <taxon>Actinomycetota</taxon>
        <taxon>Actinomycetes</taxon>
        <taxon>Micrococcales</taxon>
        <taxon>Micrococcaceae</taxon>
        <taxon>Arthrobacter</taxon>
    </lineage>
</organism>
<dbReference type="InterPro" id="IPR003382">
    <property type="entry name" value="Flavoprotein"/>
</dbReference>
<dbReference type="Proteomes" id="UP000829069">
    <property type="component" value="Chromosome"/>
</dbReference>
<feature type="binding site" evidence="3">
    <location>
        <position position="386"/>
    </location>
    <ligand>
        <name>CTP</name>
        <dbReference type="ChEBI" id="CHEBI:37563"/>
    </ligand>
</feature>
<comment type="caution">
    <text evidence="3">Lacks conserved residue(s) required for the propagation of feature annotation.</text>
</comment>
<comment type="cofactor">
    <cofactor evidence="3">
        <name>FMN</name>
        <dbReference type="ChEBI" id="CHEBI:58210"/>
    </cofactor>
    <text evidence="3">Binds 1 FMN per subunit.</text>
</comment>
<feature type="binding site" evidence="3">
    <location>
        <begin position="365"/>
        <end position="368"/>
    </location>
    <ligand>
        <name>CTP</name>
        <dbReference type="ChEBI" id="CHEBI:37563"/>
    </ligand>
</feature>
<dbReference type="EC" id="6.3.2.5" evidence="3"/>
<dbReference type="Pfam" id="PF04127">
    <property type="entry name" value="DFP"/>
    <property type="match status" value="1"/>
</dbReference>
<comment type="function">
    <text evidence="3">Catalyzes two sequential steps in the biosynthesis of coenzyme A. In the first step cysteine is conjugated to 4'-phosphopantothenate to form 4-phosphopantothenoylcysteine. In the second step the latter compound is decarboxylated to form 4'-phosphopantotheine.</text>
</comment>
<dbReference type="EMBL" id="CP093326">
    <property type="protein sequence ID" value="UNK44351.1"/>
    <property type="molecule type" value="Genomic_DNA"/>
</dbReference>
<feature type="region of interest" description="Phosphopantothenate--cysteine ligase" evidence="3">
    <location>
        <begin position="249"/>
        <end position="465"/>
    </location>
</feature>
<name>A0ABY3W4M3_9MICC</name>